<keyword evidence="2 7" id="KW-0436">Ligase</keyword>
<evidence type="ECO:0000256" key="2">
    <source>
        <dbReference type="ARBA" id="ARBA00022598"/>
    </source>
</evidence>
<reference evidence="7 8" key="1">
    <citation type="submission" date="2020-08" db="EMBL/GenBank/DDBJ databases">
        <title>Complete genome sequence of Entomobacter blattae G55GP.</title>
        <authorList>
            <person name="Poehlein A."/>
            <person name="Guzman J."/>
            <person name="Daniel R."/>
            <person name="Vilcinskas A."/>
        </authorList>
    </citation>
    <scope>NUCLEOTIDE SEQUENCE [LARGE SCALE GENOMIC DNA]</scope>
    <source>
        <strain evidence="7 8">G55GP</strain>
    </source>
</reference>
<dbReference type="KEGG" id="ebla:JGUZn3_15090"/>
<dbReference type="InterPro" id="IPR003850">
    <property type="entry name" value="PurS"/>
</dbReference>
<evidence type="ECO:0000256" key="3">
    <source>
        <dbReference type="ARBA" id="ARBA00022741"/>
    </source>
</evidence>
<keyword evidence="3" id="KW-0547">Nucleotide-binding</keyword>
<dbReference type="PANTHER" id="PTHR34696:SF1">
    <property type="entry name" value="PHOSPHORIBOSYLFORMYLGLYCINAMIDINE SYNTHASE SUBUNIT PURS"/>
    <property type="match status" value="1"/>
</dbReference>
<dbReference type="GO" id="GO:0009152">
    <property type="term" value="P:purine ribonucleotide biosynthetic process"/>
    <property type="evidence" value="ECO:0007669"/>
    <property type="project" value="UniProtKB-UniRule"/>
</dbReference>
<dbReference type="Proteomes" id="UP000516349">
    <property type="component" value="Chromosome"/>
</dbReference>
<dbReference type="Gene3D" id="3.30.1280.10">
    <property type="entry name" value="Phosphoribosylformylglycinamidine synthase subunit PurS"/>
    <property type="match status" value="1"/>
</dbReference>
<keyword evidence="1" id="KW-0963">Cytoplasm</keyword>
<name>A0A7H1NSH2_9PROT</name>
<dbReference type="SUPFAM" id="SSF82697">
    <property type="entry name" value="PurS-like"/>
    <property type="match status" value="1"/>
</dbReference>
<protein>
    <recommendedName>
        <fullName evidence="6">Phosphoribosylformylglycinamidine synthase subunit PurS</fullName>
    </recommendedName>
</protein>
<dbReference type="AlphaFoldDB" id="A0A7H1NSH2"/>
<keyword evidence="8" id="KW-1185">Reference proteome</keyword>
<dbReference type="InterPro" id="IPR036604">
    <property type="entry name" value="PurS-like_sf"/>
</dbReference>
<proteinExistence type="predicted"/>
<dbReference type="GO" id="GO:0005524">
    <property type="term" value="F:ATP binding"/>
    <property type="evidence" value="ECO:0007669"/>
    <property type="project" value="UniProtKB-KW"/>
</dbReference>
<keyword evidence="4" id="KW-0658">Purine biosynthesis</keyword>
<evidence type="ECO:0000256" key="1">
    <source>
        <dbReference type="ARBA" id="ARBA00022490"/>
    </source>
</evidence>
<evidence type="ECO:0000256" key="6">
    <source>
        <dbReference type="NCBIfam" id="TIGR00302"/>
    </source>
</evidence>
<dbReference type="GO" id="GO:0004642">
    <property type="term" value="F:phosphoribosylformylglycinamidine synthase activity"/>
    <property type="evidence" value="ECO:0007669"/>
    <property type="project" value="UniProtKB-UniRule"/>
</dbReference>
<dbReference type="NCBIfam" id="TIGR00302">
    <property type="entry name" value="phosphoribosylformylglycinamidine synthase subunit PurS"/>
    <property type="match status" value="1"/>
</dbReference>
<keyword evidence="5" id="KW-0067">ATP-binding</keyword>
<dbReference type="NCBIfam" id="NF004630">
    <property type="entry name" value="PRK05974.1"/>
    <property type="match status" value="1"/>
</dbReference>
<accession>A0A7H1NSH2</accession>
<sequence>MLKDGVLDPQGKAIEHALHVLGFLDVENVRAGRIIELETAAKTQEAALKQGEEMGRNLLANGVIENFSVEVIQ</sequence>
<dbReference type="Pfam" id="PF02700">
    <property type="entry name" value="PurS"/>
    <property type="match status" value="1"/>
</dbReference>
<evidence type="ECO:0000256" key="5">
    <source>
        <dbReference type="ARBA" id="ARBA00022840"/>
    </source>
</evidence>
<evidence type="ECO:0000256" key="4">
    <source>
        <dbReference type="ARBA" id="ARBA00022755"/>
    </source>
</evidence>
<dbReference type="PANTHER" id="PTHR34696">
    <property type="entry name" value="PHOSPHORIBOSYLFORMYLGLYCINAMIDINE SYNTHASE SUBUNIT PURS"/>
    <property type="match status" value="1"/>
</dbReference>
<organism evidence="7 8">
    <name type="scientific">Entomobacter blattae</name>
    <dbReference type="NCBI Taxonomy" id="2762277"/>
    <lineage>
        <taxon>Bacteria</taxon>
        <taxon>Pseudomonadati</taxon>
        <taxon>Pseudomonadota</taxon>
        <taxon>Alphaproteobacteria</taxon>
        <taxon>Acetobacterales</taxon>
        <taxon>Acetobacteraceae</taxon>
        <taxon>Entomobacter</taxon>
    </lineage>
</organism>
<evidence type="ECO:0000313" key="7">
    <source>
        <dbReference type="EMBL" id="QNT78732.1"/>
    </source>
</evidence>
<evidence type="ECO:0000313" key="8">
    <source>
        <dbReference type="Proteomes" id="UP000516349"/>
    </source>
</evidence>
<dbReference type="EMBL" id="CP060244">
    <property type="protein sequence ID" value="QNT78732.1"/>
    <property type="molecule type" value="Genomic_DNA"/>
</dbReference>
<gene>
    <name evidence="7" type="primary">purS</name>
    <name evidence="7" type="ORF">JGUZn3_15090</name>
</gene>